<dbReference type="Proteomes" id="UP000053593">
    <property type="component" value="Unassembled WGS sequence"/>
</dbReference>
<protein>
    <recommendedName>
        <fullName evidence="3">CCHC-type domain-containing protein</fullName>
    </recommendedName>
</protein>
<dbReference type="HOGENOM" id="CLU_1321023_0_0_1"/>
<evidence type="ECO:0000313" key="1">
    <source>
        <dbReference type="EMBL" id="KIK61234.1"/>
    </source>
</evidence>
<evidence type="ECO:0000313" key="2">
    <source>
        <dbReference type="Proteomes" id="UP000053593"/>
    </source>
</evidence>
<proteinExistence type="predicted"/>
<evidence type="ECO:0008006" key="3">
    <source>
        <dbReference type="Google" id="ProtNLM"/>
    </source>
</evidence>
<gene>
    <name evidence="1" type="ORF">GYMLUDRAFT_243876</name>
</gene>
<name>A0A0D0CF78_9AGAR</name>
<dbReference type="OrthoDB" id="3035098at2759"/>
<organism evidence="1 2">
    <name type="scientific">Collybiopsis luxurians FD-317 M1</name>
    <dbReference type="NCBI Taxonomy" id="944289"/>
    <lineage>
        <taxon>Eukaryota</taxon>
        <taxon>Fungi</taxon>
        <taxon>Dikarya</taxon>
        <taxon>Basidiomycota</taxon>
        <taxon>Agaricomycotina</taxon>
        <taxon>Agaricomycetes</taxon>
        <taxon>Agaricomycetidae</taxon>
        <taxon>Agaricales</taxon>
        <taxon>Marasmiineae</taxon>
        <taxon>Omphalotaceae</taxon>
        <taxon>Collybiopsis</taxon>
        <taxon>Collybiopsis luxurians</taxon>
    </lineage>
</organism>
<dbReference type="AlphaFoldDB" id="A0A0D0CF78"/>
<sequence length="208" mass="21837">MMVESTVSPTPGATTLNALAVGVKANSGIVCENCHCTGHLMKNCWARGSGSEGKGPCWYKAPKGLEPLNQTPNAPMTAVATTMIESWRAGGSNAAVAAATIYQFNEDDFGGTNHCLHCTTSPDFDTSRLGREAPPVLSNEVSNTGSVEAFAVPPNVNSNSVIPLFIDSGATHWCIRAHQHFISYTPVKAVGRLAKGGEGGLFVIADHH</sequence>
<dbReference type="EMBL" id="KN834772">
    <property type="protein sequence ID" value="KIK61234.1"/>
    <property type="molecule type" value="Genomic_DNA"/>
</dbReference>
<keyword evidence="2" id="KW-1185">Reference proteome</keyword>
<accession>A0A0D0CF78</accession>
<reference evidence="1 2" key="1">
    <citation type="submission" date="2014-04" db="EMBL/GenBank/DDBJ databases">
        <title>Evolutionary Origins and Diversification of the Mycorrhizal Mutualists.</title>
        <authorList>
            <consortium name="DOE Joint Genome Institute"/>
            <consortium name="Mycorrhizal Genomics Consortium"/>
            <person name="Kohler A."/>
            <person name="Kuo A."/>
            <person name="Nagy L.G."/>
            <person name="Floudas D."/>
            <person name="Copeland A."/>
            <person name="Barry K.W."/>
            <person name="Cichocki N."/>
            <person name="Veneault-Fourrey C."/>
            <person name="LaButti K."/>
            <person name="Lindquist E.A."/>
            <person name="Lipzen A."/>
            <person name="Lundell T."/>
            <person name="Morin E."/>
            <person name="Murat C."/>
            <person name="Riley R."/>
            <person name="Ohm R."/>
            <person name="Sun H."/>
            <person name="Tunlid A."/>
            <person name="Henrissat B."/>
            <person name="Grigoriev I.V."/>
            <person name="Hibbett D.S."/>
            <person name="Martin F."/>
        </authorList>
    </citation>
    <scope>NUCLEOTIDE SEQUENCE [LARGE SCALE GENOMIC DNA]</scope>
    <source>
        <strain evidence="1 2">FD-317 M1</strain>
    </source>
</reference>